<proteinExistence type="predicted"/>
<feature type="domain" description="Transcriptional repressor PaaX-like central Cas2-like" evidence="3">
    <location>
        <begin position="88"/>
        <end position="138"/>
    </location>
</feature>
<evidence type="ECO:0000313" key="5">
    <source>
        <dbReference type="Proteomes" id="UP001501057"/>
    </source>
</evidence>
<gene>
    <name evidence="4" type="ORF">GCM10009710_26890</name>
</gene>
<accession>A0ABP4W4E7</accession>
<evidence type="ECO:0000259" key="3">
    <source>
        <dbReference type="Pfam" id="PF20803"/>
    </source>
</evidence>
<feature type="domain" description="Transcriptional repressor PaaX-like C-terminal" evidence="2">
    <location>
        <begin position="191"/>
        <end position="236"/>
    </location>
</feature>
<feature type="domain" description="Transcriptional repressor PaaX-like N-terminal" evidence="1">
    <location>
        <begin position="11"/>
        <end position="70"/>
    </location>
</feature>
<dbReference type="PANTHER" id="PTHR30319">
    <property type="entry name" value="PHENYLACETIC ACID REGULATOR-RELATED TRANSCRIPTIONAL REPRESSOR"/>
    <property type="match status" value="1"/>
</dbReference>
<dbReference type="Proteomes" id="UP001501057">
    <property type="component" value="Unassembled WGS sequence"/>
</dbReference>
<evidence type="ECO:0000313" key="4">
    <source>
        <dbReference type="EMBL" id="GAA1745479.1"/>
    </source>
</evidence>
<evidence type="ECO:0000259" key="1">
    <source>
        <dbReference type="Pfam" id="PF07848"/>
    </source>
</evidence>
<dbReference type="InterPro" id="IPR012906">
    <property type="entry name" value="PaaX-like_N"/>
</dbReference>
<keyword evidence="5" id="KW-1185">Reference proteome</keyword>
<reference evidence="5" key="1">
    <citation type="journal article" date="2019" name="Int. J. Syst. Evol. Microbiol.">
        <title>The Global Catalogue of Microorganisms (GCM) 10K type strain sequencing project: providing services to taxonomists for standard genome sequencing and annotation.</title>
        <authorList>
            <consortium name="The Broad Institute Genomics Platform"/>
            <consortium name="The Broad Institute Genome Sequencing Center for Infectious Disease"/>
            <person name="Wu L."/>
            <person name="Ma J."/>
        </authorList>
    </citation>
    <scope>NUCLEOTIDE SEQUENCE [LARGE SCALE GENOMIC DNA]</scope>
    <source>
        <strain evidence="5">JCM 13518</strain>
    </source>
</reference>
<dbReference type="Gene3D" id="1.10.10.10">
    <property type="entry name" value="Winged helix-like DNA-binding domain superfamily/Winged helix DNA-binding domain"/>
    <property type="match status" value="1"/>
</dbReference>
<dbReference type="EMBL" id="BAAAME010000004">
    <property type="protein sequence ID" value="GAA1745479.1"/>
    <property type="molecule type" value="Genomic_DNA"/>
</dbReference>
<dbReference type="Pfam" id="PF20803">
    <property type="entry name" value="PaaX_M"/>
    <property type="match status" value="1"/>
</dbReference>
<sequence>MSVSDLQPLTARSVVLSLLLGAHPARLSPAQLTRAGEHFGVPSATVRVALTRAVASGDLERVDGDYVLGERLVARQRRQDEGVLDAETSWDGDWEMSVVVVTGRTGAERAALRQQLVRARLAELREGIWMRPANLRREAPWADPVVRTFRTRPDAPAAELAADLWDLSGLSATGRALLATLESTTDPAARLRAASDVVRHLAADPLLPHELLPPVWPGAELRAAYAAYQVELRTLALDAG</sequence>
<dbReference type="InterPro" id="IPR013225">
    <property type="entry name" value="PaaX_C"/>
</dbReference>
<protein>
    <submittedName>
        <fullName evidence="4">PaaX family transcriptional regulator C-terminal domain-containing protein</fullName>
    </submittedName>
</protein>
<organism evidence="4 5">
    <name type="scientific">Aeromicrobium alkaliterrae</name>
    <dbReference type="NCBI Taxonomy" id="302168"/>
    <lineage>
        <taxon>Bacteria</taxon>
        <taxon>Bacillati</taxon>
        <taxon>Actinomycetota</taxon>
        <taxon>Actinomycetes</taxon>
        <taxon>Propionibacteriales</taxon>
        <taxon>Nocardioidaceae</taxon>
        <taxon>Aeromicrobium</taxon>
    </lineage>
</organism>
<dbReference type="Gene3D" id="3.30.70.2650">
    <property type="match status" value="1"/>
</dbReference>
<dbReference type="Pfam" id="PF07848">
    <property type="entry name" value="PaaX"/>
    <property type="match status" value="1"/>
</dbReference>
<dbReference type="Gene3D" id="1.20.58.1460">
    <property type="match status" value="1"/>
</dbReference>
<dbReference type="Pfam" id="PF08223">
    <property type="entry name" value="PaaX_C"/>
    <property type="match status" value="1"/>
</dbReference>
<comment type="caution">
    <text evidence="4">The sequence shown here is derived from an EMBL/GenBank/DDBJ whole genome shotgun (WGS) entry which is preliminary data.</text>
</comment>
<dbReference type="InterPro" id="IPR048846">
    <property type="entry name" value="PaaX-like_central"/>
</dbReference>
<dbReference type="PANTHER" id="PTHR30319:SF1">
    <property type="entry name" value="TRANSCRIPTIONAL REPRESSOR PAAX"/>
    <property type="match status" value="1"/>
</dbReference>
<name>A0ABP4W4E7_9ACTN</name>
<dbReference type="InterPro" id="IPR036388">
    <property type="entry name" value="WH-like_DNA-bd_sf"/>
</dbReference>
<dbReference type="RefSeq" id="WP_344202494.1">
    <property type="nucleotide sequence ID" value="NZ_BAAAME010000004.1"/>
</dbReference>
<evidence type="ECO:0000259" key="2">
    <source>
        <dbReference type="Pfam" id="PF08223"/>
    </source>
</evidence>